<keyword evidence="5" id="KW-0234">DNA repair</keyword>
<dbReference type="Pfam" id="PF09415">
    <property type="entry name" value="CENP-X"/>
    <property type="match status" value="1"/>
</dbReference>
<proteinExistence type="inferred from homology"/>
<dbReference type="Gene3D" id="6.10.130.30">
    <property type="match status" value="1"/>
</dbReference>
<dbReference type="GO" id="GO:0000712">
    <property type="term" value="P:resolution of meiotic recombination intermediates"/>
    <property type="evidence" value="ECO:0007669"/>
    <property type="project" value="TreeGrafter"/>
</dbReference>
<comment type="subcellular location">
    <subcellularLocation>
        <location evidence="1">Nucleus</location>
    </subcellularLocation>
</comment>
<dbReference type="AlphaFoldDB" id="A0A9P9WLY7"/>
<evidence type="ECO:0000256" key="3">
    <source>
        <dbReference type="ARBA" id="ARBA00022763"/>
    </source>
</evidence>
<dbReference type="EMBL" id="JAFIMR010000015">
    <property type="protein sequence ID" value="KAI1869574.1"/>
    <property type="molecule type" value="Genomic_DNA"/>
</dbReference>
<comment type="similarity">
    <text evidence="2">Belongs to the CENP-X/MHF2 family.</text>
</comment>
<evidence type="ECO:0000256" key="6">
    <source>
        <dbReference type="ARBA" id="ARBA00023242"/>
    </source>
</evidence>
<dbReference type="GO" id="GO:0031297">
    <property type="term" value="P:replication fork processing"/>
    <property type="evidence" value="ECO:0007669"/>
    <property type="project" value="TreeGrafter"/>
</dbReference>
<dbReference type="GO" id="GO:0006281">
    <property type="term" value="P:DNA repair"/>
    <property type="evidence" value="ECO:0007669"/>
    <property type="project" value="UniProtKB-KW"/>
</dbReference>
<keyword evidence="3" id="KW-0227">DNA damage</keyword>
<evidence type="ECO:0000256" key="1">
    <source>
        <dbReference type="ARBA" id="ARBA00004123"/>
    </source>
</evidence>
<sequence length="166" mass="18193">MPPKQNNAAPRPRGRPAGSTNKSKGNTPKAQASGFSRPSVGSSSRNAQARRSETDLDPFADSQDAMEDVVTSQSAHEVEEDEEEAVDEDDDEQPQQTIPPELLTRLLHEFFEKDGTRISKGANEAVAKYMDVFVREAIARAAVEKEGGFLEVEDLEKIAPQLLLDL</sequence>
<keyword evidence="4" id="KW-0238">DNA-binding</keyword>
<evidence type="ECO:0000313" key="9">
    <source>
        <dbReference type="Proteomes" id="UP000829685"/>
    </source>
</evidence>
<accession>A0A9P9WLY7</accession>
<evidence type="ECO:0000256" key="2">
    <source>
        <dbReference type="ARBA" id="ARBA00009359"/>
    </source>
</evidence>
<evidence type="ECO:0000256" key="4">
    <source>
        <dbReference type="ARBA" id="ARBA00023125"/>
    </source>
</evidence>
<keyword evidence="9" id="KW-1185">Reference proteome</keyword>
<evidence type="ECO:0000256" key="5">
    <source>
        <dbReference type="ARBA" id="ARBA00023204"/>
    </source>
</evidence>
<evidence type="ECO:0008006" key="10">
    <source>
        <dbReference type="Google" id="ProtNLM"/>
    </source>
</evidence>
<gene>
    <name evidence="8" type="ORF">JX265_006664</name>
</gene>
<feature type="compositionally biased region" description="Acidic residues" evidence="7">
    <location>
        <begin position="78"/>
        <end position="93"/>
    </location>
</feature>
<name>A0A9P9WLY7_9PEZI</name>
<evidence type="ECO:0000313" key="8">
    <source>
        <dbReference type="EMBL" id="KAI1869574.1"/>
    </source>
</evidence>
<dbReference type="PANTHER" id="PTHR28680">
    <property type="entry name" value="CENTROMERE PROTEIN X"/>
    <property type="match status" value="1"/>
</dbReference>
<dbReference type="Proteomes" id="UP000829685">
    <property type="component" value="Unassembled WGS sequence"/>
</dbReference>
<evidence type="ECO:0000256" key="7">
    <source>
        <dbReference type="SAM" id="MobiDB-lite"/>
    </source>
</evidence>
<feature type="compositionally biased region" description="Low complexity" evidence="7">
    <location>
        <begin position="33"/>
        <end position="45"/>
    </location>
</feature>
<protein>
    <recommendedName>
        <fullName evidence="10">Centromere protein X</fullName>
    </recommendedName>
</protein>
<comment type="caution">
    <text evidence="8">The sequence shown here is derived from an EMBL/GenBank/DDBJ whole genome shotgun (WGS) entry which is preliminary data.</text>
</comment>
<dbReference type="GO" id="GO:0003677">
    <property type="term" value="F:DNA binding"/>
    <property type="evidence" value="ECO:0007669"/>
    <property type="project" value="UniProtKB-KW"/>
</dbReference>
<dbReference type="InterPro" id="IPR018552">
    <property type="entry name" value="CENP-X"/>
</dbReference>
<organism evidence="8 9">
    <name type="scientific">Neoarthrinium moseri</name>
    <dbReference type="NCBI Taxonomy" id="1658444"/>
    <lineage>
        <taxon>Eukaryota</taxon>
        <taxon>Fungi</taxon>
        <taxon>Dikarya</taxon>
        <taxon>Ascomycota</taxon>
        <taxon>Pezizomycotina</taxon>
        <taxon>Sordariomycetes</taxon>
        <taxon>Xylariomycetidae</taxon>
        <taxon>Amphisphaeriales</taxon>
        <taxon>Apiosporaceae</taxon>
        <taxon>Neoarthrinium</taxon>
    </lineage>
</organism>
<feature type="region of interest" description="Disordered" evidence="7">
    <location>
        <begin position="1"/>
        <end position="99"/>
    </location>
</feature>
<dbReference type="PANTHER" id="PTHR28680:SF1">
    <property type="entry name" value="CENTROMERE PROTEIN X"/>
    <property type="match status" value="1"/>
</dbReference>
<keyword evidence="6" id="KW-0539">Nucleus</keyword>
<dbReference type="GO" id="GO:0051382">
    <property type="term" value="P:kinetochore assembly"/>
    <property type="evidence" value="ECO:0007669"/>
    <property type="project" value="InterPro"/>
</dbReference>
<dbReference type="GO" id="GO:0071821">
    <property type="term" value="C:FANCM-MHF complex"/>
    <property type="evidence" value="ECO:0007669"/>
    <property type="project" value="TreeGrafter"/>
</dbReference>
<feature type="compositionally biased region" description="Polar residues" evidence="7">
    <location>
        <begin position="18"/>
        <end position="30"/>
    </location>
</feature>
<reference evidence="8" key="1">
    <citation type="submission" date="2021-03" db="EMBL/GenBank/DDBJ databases">
        <title>Revisited historic fungal species revealed as producer of novel bioactive compounds through whole genome sequencing and comparative genomics.</title>
        <authorList>
            <person name="Vignolle G.A."/>
            <person name="Hochenegger N."/>
            <person name="Mach R.L."/>
            <person name="Mach-Aigner A.R."/>
            <person name="Javad Rahimi M."/>
            <person name="Salim K.A."/>
            <person name="Chan C.M."/>
            <person name="Lim L.B.L."/>
            <person name="Cai F."/>
            <person name="Druzhinina I.S."/>
            <person name="U'Ren J.M."/>
            <person name="Derntl C."/>
        </authorList>
    </citation>
    <scope>NUCLEOTIDE SEQUENCE</scope>
    <source>
        <strain evidence="8">TUCIM 5799</strain>
    </source>
</reference>
<dbReference type="CDD" id="cd22921">
    <property type="entry name" value="HFD_CENP-X"/>
    <property type="match status" value="1"/>
</dbReference>